<proteinExistence type="predicted"/>
<dbReference type="AlphaFoldDB" id="A0A8I1KEG6"/>
<sequence>MTKPKIAVVVGNGFSISFDRYSKLSFQYDSQSPLNWPIECPSTKNLFLDSLPHLRRFIDENKEFNDFDTFKKINDLRHSSSHAELNKALLEARHYLTLAFSEYTLQQKALLKSHETWPWYQWLSVHRDEISCLVSFNYDILLESVFDKLNRSFFSLETNNHGWGVPLIKPHGSVDFEMAPNCIVGLTPSYPMNNFIDENDTPIIRIGDHDLVKPRLQAHCIIPNEDNKYLNYQWVKPAYDVAKERLKECTHLVIIGHSYADSDQLEINEILNSTNKNAEIIIANPNPPEKLIDYLKERPTIKWRNNGGPVDDMGKLLLLKNLKTNRMLTKCLCRSGKSYVYCHGKNK</sequence>
<reference evidence="2 4" key="1">
    <citation type="submission" date="2020-09" db="EMBL/GenBank/DDBJ databases">
        <title>Draft Genomes of Bacterial Isolates from North Pond Shallow Sediments.</title>
        <authorList>
            <person name="Kiel Reese B."/>
            <person name="Mullis M."/>
            <person name="Weisend R.E."/>
        </authorList>
    </citation>
    <scope>NUCLEOTIDE SEQUENCE</scope>
    <source>
        <strain evidence="2">KJE-2</strain>
        <strain evidence="1 4">KJE-3</strain>
    </source>
</reference>
<keyword evidence="4" id="KW-1185">Reference proteome</keyword>
<dbReference type="EMBL" id="JAEMOS010000015">
    <property type="protein sequence ID" value="MBJ7266465.1"/>
    <property type="molecule type" value="Genomic_DNA"/>
</dbReference>
<evidence type="ECO:0000313" key="1">
    <source>
        <dbReference type="EMBL" id="MBJ7266465.1"/>
    </source>
</evidence>
<comment type="caution">
    <text evidence="2">The sequence shown here is derived from an EMBL/GenBank/DDBJ whole genome shotgun (WGS) entry which is preliminary data.</text>
</comment>
<dbReference type="Proteomes" id="UP000655994">
    <property type="component" value="Unassembled WGS sequence"/>
</dbReference>
<name>A0A8I1KEG6_9GAMM</name>
<gene>
    <name evidence="1" type="ORF">JHC10_05835</name>
    <name evidence="2" type="ORF">JHC11_07900</name>
</gene>
<evidence type="ECO:0000313" key="3">
    <source>
        <dbReference type="Proteomes" id="UP000621390"/>
    </source>
</evidence>
<accession>A0A8I1KEG6</accession>
<dbReference type="RefSeq" id="WP_199494136.1">
    <property type="nucleotide sequence ID" value="NZ_JAEMOO010000020.1"/>
</dbReference>
<organism evidence="2 3">
    <name type="scientific">Idiomarina abyssalis</name>
    <dbReference type="NCBI Taxonomy" id="86102"/>
    <lineage>
        <taxon>Bacteria</taxon>
        <taxon>Pseudomonadati</taxon>
        <taxon>Pseudomonadota</taxon>
        <taxon>Gammaproteobacteria</taxon>
        <taxon>Alteromonadales</taxon>
        <taxon>Idiomarinaceae</taxon>
        <taxon>Idiomarina</taxon>
    </lineage>
</organism>
<dbReference type="Proteomes" id="UP000621390">
    <property type="component" value="Unassembled WGS sequence"/>
</dbReference>
<protein>
    <submittedName>
        <fullName evidence="2">SIR2 family protein</fullName>
    </submittedName>
</protein>
<evidence type="ECO:0000313" key="4">
    <source>
        <dbReference type="Proteomes" id="UP000655994"/>
    </source>
</evidence>
<evidence type="ECO:0000313" key="2">
    <source>
        <dbReference type="EMBL" id="MBJ7315916.1"/>
    </source>
</evidence>
<dbReference type="EMBL" id="JAEMOP010000002">
    <property type="protein sequence ID" value="MBJ7315916.1"/>
    <property type="molecule type" value="Genomic_DNA"/>
</dbReference>